<dbReference type="HOGENOM" id="CLU_1304019_0_0_0"/>
<dbReference type="EMBL" id="CP003257">
    <property type="protein sequence ID" value="AEX86020.1"/>
    <property type="molecule type" value="Genomic_DNA"/>
</dbReference>
<dbReference type="InterPro" id="IPR018768">
    <property type="entry name" value="DUF2344"/>
</dbReference>
<reference evidence="2 3" key="1">
    <citation type="journal article" date="2012" name="J. Bacteriol.">
        <title>Complete Genome Sequence of the Thermophilic, Piezophilic, Heterotrophic Bacterium Marinitoga piezophila KA3.</title>
        <authorList>
            <person name="Lucas S."/>
            <person name="Han J."/>
            <person name="Lapidus A."/>
            <person name="Cheng J.F."/>
            <person name="Goodwin L.A."/>
            <person name="Pitluck S."/>
            <person name="Peters L."/>
            <person name="Mikhailova N."/>
            <person name="Teshima H."/>
            <person name="Detter J.C."/>
            <person name="Han C."/>
            <person name="Tapia R."/>
            <person name="Land M."/>
            <person name="Hauser L."/>
            <person name="Kyrpides N.C."/>
            <person name="Ivanova N."/>
            <person name="Pagani I."/>
            <person name="Vannier P."/>
            <person name="Oger P."/>
            <person name="Bartlett D.H."/>
            <person name="Noll K.M."/>
            <person name="Woyke T."/>
            <person name="Jebbar M."/>
        </authorList>
    </citation>
    <scope>NUCLEOTIDE SEQUENCE [LARGE SCALE GENOMIC DNA]</scope>
    <source>
        <strain evidence="3">DSM 14283 / JCM 11233 / KA3</strain>
    </source>
</reference>
<keyword evidence="3" id="KW-1185">Reference proteome</keyword>
<dbReference type="Pfam" id="PF10105">
    <property type="entry name" value="DUF2344"/>
    <property type="match status" value="1"/>
</dbReference>
<dbReference type="RefSeq" id="WP_014297091.1">
    <property type="nucleotide sequence ID" value="NC_016751.1"/>
</dbReference>
<protein>
    <submittedName>
        <fullName evidence="2">Radical SAM-linked protein</fullName>
    </submittedName>
</protein>
<dbReference type="NCBIfam" id="TIGR03936">
    <property type="entry name" value="sam_1_link_chp"/>
    <property type="match status" value="1"/>
</dbReference>
<dbReference type="Proteomes" id="UP000007161">
    <property type="component" value="Chromosome"/>
</dbReference>
<dbReference type="KEGG" id="mpz:Marpi_1631"/>
<accession>H2J503</accession>
<reference evidence="3" key="2">
    <citation type="submission" date="2012-01" db="EMBL/GenBank/DDBJ databases">
        <title>Complete sequence of chromosome of Marinitoga piezophila KA3.</title>
        <authorList>
            <person name="Lucas S."/>
            <person name="Han J."/>
            <person name="Lapidus A."/>
            <person name="Cheng J.-F."/>
            <person name="Goodwin L."/>
            <person name="Pitluck S."/>
            <person name="Peters L."/>
            <person name="Mikhailova N."/>
            <person name="Teshima H."/>
            <person name="Detter J.C."/>
            <person name="Han C."/>
            <person name="Tapia R."/>
            <person name="Land M."/>
            <person name="Hauser L."/>
            <person name="Kyrpides N."/>
            <person name="Ivanova N."/>
            <person name="Pagani I."/>
            <person name="Jebbar M."/>
            <person name="Vannier P."/>
            <person name="Oger P."/>
            <person name="Cario A."/>
            <person name="Bartlett D."/>
            <person name="Noll K.M."/>
            <person name="Woyke T."/>
        </authorList>
    </citation>
    <scope>NUCLEOTIDE SEQUENCE [LARGE SCALE GENOMIC DNA]</scope>
    <source>
        <strain evidence="3">DSM 14283 / JCM 11233 / KA3</strain>
    </source>
</reference>
<evidence type="ECO:0000313" key="2">
    <source>
        <dbReference type="EMBL" id="AEX86020.1"/>
    </source>
</evidence>
<evidence type="ECO:0000313" key="3">
    <source>
        <dbReference type="Proteomes" id="UP000007161"/>
    </source>
</evidence>
<dbReference type="AlphaFoldDB" id="H2J503"/>
<dbReference type="STRING" id="443254.Marpi_1631"/>
<proteinExistence type="predicted"/>
<organism evidence="2 3">
    <name type="scientific">Marinitoga piezophila (strain DSM 14283 / JCM 11233 / KA3)</name>
    <dbReference type="NCBI Taxonomy" id="443254"/>
    <lineage>
        <taxon>Bacteria</taxon>
        <taxon>Thermotogati</taxon>
        <taxon>Thermotogota</taxon>
        <taxon>Thermotogae</taxon>
        <taxon>Petrotogales</taxon>
        <taxon>Petrotogaceae</taxon>
        <taxon>Marinitoga</taxon>
    </lineage>
</organism>
<name>H2J503_MARPK</name>
<evidence type="ECO:0000259" key="1">
    <source>
        <dbReference type="Pfam" id="PF10105"/>
    </source>
</evidence>
<dbReference type="eggNOG" id="COG5011">
    <property type="taxonomic scope" value="Bacteria"/>
</dbReference>
<gene>
    <name evidence="2" type="ordered locus">Marpi_1631</name>
</gene>
<sequence>MKYLLRFKKSGKSAYISHNDTLEEIERIFRRAKIKMEFTKGFHSKPKMSIAQAIPLGYINRSLYVTLNTIEEYDFSRLNDFMSEGFRLLDYKKVEDNFKIKIKYYSFRVYLSRNLFDKFIEEYNKMKERFIDFEYYINKKGIYVLKYKQEYNKVYNIWKTFSDTKEDFLFYPIVYDAIWGEKIE</sequence>
<feature type="domain" description="DUF2344" evidence="1">
    <location>
        <begin position="2"/>
        <end position="160"/>
    </location>
</feature>